<evidence type="ECO:0000313" key="6">
    <source>
        <dbReference type="EMBL" id="MFD2516873.1"/>
    </source>
</evidence>
<dbReference type="SMART" id="SM00046">
    <property type="entry name" value="DAGKc"/>
    <property type="match status" value="1"/>
</dbReference>
<dbReference type="Proteomes" id="UP001597468">
    <property type="component" value="Unassembled WGS sequence"/>
</dbReference>
<protein>
    <submittedName>
        <fullName evidence="6">Diacylglycerol/lipid kinase family protein</fullName>
        <ecNumber evidence="6">2.7.1.-</ecNumber>
    </submittedName>
</protein>
<keyword evidence="3 6" id="KW-0418">Kinase</keyword>
<keyword evidence="7" id="KW-1185">Reference proteome</keyword>
<evidence type="ECO:0000256" key="3">
    <source>
        <dbReference type="ARBA" id="ARBA00022777"/>
    </source>
</evidence>
<reference evidence="7" key="1">
    <citation type="journal article" date="2019" name="Int. J. Syst. Evol. Microbiol.">
        <title>The Global Catalogue of Microorganisms (GCM) 10K type strain sequencing project: providing services to taxonomists for standard genome sequencing and annotation.</title>
        <authorList>
            <consortium name="The Broad Institute Genomics Platform"/>
            <consortium name="The Broad Institute Genome Sequencing Center for Infectious Disease"/>
            <person name="Wu L."/>
            <person name="Ma J."/>
        </authorList>
    </citation>
    <scope>NUCLEOTIDE SEQUENCE [LARGE SCALE GENOMIC DNA]</scope>
    <source>
        <strain evidence="7">KCTC 42585</strain>
    </source>
</reference>
<sequence length="307" mass="34567">MTFRKMKKAQIIHNPTAGNEEHDRKHIISLLEKSFEDIRYVSTKTDRWEDFEKYHPDVIFVVGGDGTVHKVAEVLMKTGVPGALPPVHVIPKGTANNIARTLGTTGGLDNFHYEPNISIQPFNVGKIQGMEGEQYFYEGVGFGIIPRLIRKMQNSEVKNESPEEELRRSVKTLLEITKKYNPKTAYLEADGEIIKGGFLLVELLNINYIGPNLFLAPAAEMGDGLLDLVMIPQENRELLITALENVLSGTSSPSEFQKASRTMRVKKVKMQWNGTGVHIDDDLVKNYSRYPFSAMVAPVSLQFFRKD</sequence>
<evidence type="ECO:0000259" key="5">
    <source>
        <dbReference type="PROSITE" id="PS50146"/>
    </source>
</evidence>
<keyword evidence="2" id="KW-0547">Nucleotide-binding</keyword>
<dbReference type="PANTHER" id="PTHR12358">
    <property type="entry name" value="SPHINGOSINE KINASE"/>
    <property type="match status" value="1"/>
</dbReference>
<dbReference type="PROSITE" id="PS50146">
    <property type="entry name" value="DAGK"/>
    <property type="match status" value="1"/>
</dbReference>
<dbReference type="InterPro" id="IPR050187">
    <property type="entry name" value="Lipid_Phosphate_FormReg"/>
</dbReference>
<gene>
    <name evidence="6" type="ORF">ACFSTG_03120</name>
</gene>
<dbReference type="InterPro" id="IPR045540">
    <property type="entry name" value="YegS/DAGK_C"/>
</dbReference>
<feature type="domain" description="DAGKc" evidence="5">
    <location>
        <begin position="4"/>
        <end position="132"/>
    </location>
</feature>
<name>A0ABW5IVA2_9FLAO</name>
<keyword evidence="4" id="KW-0067">ATP-binding</keyword>
<dbReference type="RefSeq" id="WP_380748346.1">
    <property type="nucleotide sequence ID" value="NZ_JBHULT010000005.1"/>
</dbReference>
<proteinExistence type="predicted"/>
<dbReference type="Pfam" id="PF00781">
    <property type="entry name" value="DAGK_cat"/>
    <property type="match status" value="1"/>
</dbReference>
<dbReference type="EC" id="2.7.1.-" evidence="6"/>
<accession>A0ABW5IVA2</accession>
<keyword evidence="1 6" id="KW-0808">Transferase</keyword>
<dbReference type="Pfam" id="PF19279">
    <property type="entry name" value="YegS_C"/>
    <property type="match status" value="1"/>
</dbReference>
<dbReference type="SUPFAM" id="SSF111331">
    <property type="entry name" value="NAD kinase/diacylglycerol kinase-like"/>
    <property type="match status" value="1"/>
</dbReference>
<dbReference type="GO" id="GO:0016301">
    <property type="term" value="F:kinase activity"/>
    <property type="evidence" value="ECO:0007669"/>
    <property type="project" value="UniProtKB-KW"/>
</dbReference>
<evidence type="ECO:0000313" key="7">
    <source>
        <dbReference type="Proteomes" id="UP001597468"/>
    </source>
</evidence>
<organism evidence="6 7">
    <name type="scientific">Salinimicrobium flavum</name>
    <dbReference type="NCBI Taxonomy" id="1737065"/>
    <lineage>
        <taxon>Bacteria</taxon>
        <taxon>Pseudomonadati</taxon>
        <taxon>Bacteroidota</taxon>
        <taxon>Flavobacteriia</taxon>
        <taxon>Flavobacteriales</taxon>
        <taxon>Flavobacteriaceae</taxon>
        <taxon>Salinimicrobium</taxon>
    </lineage>
</organism>
<dbReference type="EMBL" id="JBHULT010000005">
    <property type="protein sequence ID" value="MFD2516873.1"/>
    <property type="molecule type" value="Genomic_DNA"/>
</dbReference>
<evidence type="ECO:0000256" key="1">
    <source>
        <dbReference type="ARBA" id="ARBA00022679"/>
    </source>
</evidence>
<dbReference type="Gene3D" id="3.40.50.10330">
    <property type="entry name" value="Probable inorganic polyphosphate/atp-NAD kinase, domain 1"/>
    <property type="match status" value="1"/>
</dbReference>
<dbReference type="InterPro" id="IPR001206">
    <property type="entry name" value="Diacylglycerol_kinase_cat_dom"/>
</dbReference>
<evidence type="ECO:0000256" key="2">
    <source>
        <dbReference type="ARBA" id="ARBA00022741"/>
    </source>
</evidence>
<dbReference type="InterPro" id="IPR017438">
    <property type="entry name" value="ATP-NAD_kinase_N"/>
</dbReference>
<evidence type="ECO:0000256" key="4">
    <source>
        <dbReference type="ARBA" id="ARBA00022840"/>
    </source>
</evidence>
<comment type="caution">
    <text evidence="6">The sequence shown here is derived from an EMBL/GenBank/DDBJ whole genome shotgun (WGS) entry which is preliminary data.</text>
</comment>
<dbReference type="PANTHER" id="PTHR12358:SF54">
    <property type="entry name" value="SPHINGOSINE KINASE RELATED PROTEIN"/>
    <property type="match status" value="1"/>
</dbReference>
<dbReference type="Gene3D" id="2.60.200.40">
    <property type="match status" value="1"/>
</dbReference>
<dbReference type="InterPro" id="IPR016064">
    <property type="entry name" value="NAD/diacylglycerol_kinase_sf"/>
</dbReference>